<evidence type="ECO:0000256" key="1">
    <source>
        <dbReference type="ARBA" id="ARBA00022614"/>
    </source>
</evidence>
<dbReference type="InterPro" id="IPR035897">
    <property type="entry name" value="Toll_tir_struct_dom_sf"/>
</dbReference>
<name>A0ABQ9LKV7_HEVBR</name>
<keyword evidence="3" id="KW-0611">Plant defense</keyword>
<comment type="caution">
    <text evidence="5">The sequence shown here is derived from an EMBL/GenBank/DDBJ whole genome shotgun (WGS) entry which is preliminary data.</text>
</comment>
<dbReference type="EMBL" id="JARPOI010000012">
    <property type="protein sequence ID" value="KAJ9167241.1"/>
    <property type="molecule type" value="Genomic_DNA"/>
</dbReference>
<dbReference type="InterPro" id="IPR042197">
    <property type="entry name" value="Apaf_helical"/>
</dbReference>
<dbReference type="InterPro" id="IPR002182">
    <property type="entry name" value="NB-ARC"/>
</dbReference>
<dbReference type="PANTHER" id="PTHR11017">
    <property type="entry name" value="LEUCINE-RICH REPEAT-CONTAINING PROTEIN"/>
    <property type="match status" value="1"/>
</dbReference>
<keyword evidence="2" id="KW-0677">Repeat</keyword>
<dbReference type="Pfam" id="PF00931">
    <property type="entry name" value="NB-ARC"/>
    <property type="match status" value="1"/>
</dbReference>
<dbReference type="SUPFAM" id="SSF46785">
    <property type="entry name" value="Winged helix' DNA-binding domain"/>
    <property type="match status" value="1"/>
</dbReference>
<dbReference type="InterPro" id="IPR027417">
    <property type="entry name" value="P-loop_NTPase"/>
</dbReference>
<evidence type="ECO:0000259" key="4">
    <source>
        <dbReference type="PROSITE" id="PS50104"/>
    </source>
</evidence>
<accession>A0ABQ9LKV7</accession>
<protein>
    <recommendedName>
        <fullName evidence="4">TIR domain-containing protein</fullName>
    </recommendedName>
</protein>
<dbReference type="SUPFAM" id="SSF52540">
    <property type="entry name" value="P-loop containing nucleoside triphosphate hydrolases"/>
    <property type="match status" value="1"/>
</dbReference>
<reference evidence="5 6" key="1">
    <citation type="journal article" date="2023" name="Plant Biotechnol. J.">
        <title>Chromosome-level wild Hevea brasiliensis genome provides new tools for genomic-assisted breeding and valuable loci to elevate rubber yield.</title>
        <authorList>
            <person name="Cheng H."/>
            <person name="Song X."/>
            <person name="Hu Y."/>
            <person name="Wu T."/>
            <person name="Yang Q."/>
            <person name="An Z."/>
            <person name="Feng S."/>
            <person name="Deng Z."/>
            <person name="Wu W."/>
            <person name="Zeng X."/>
            <person name="Tu M."/>
            <person name="Wang X."/>
            <person name="Huang H."/>
        </authorList>
    </citation>
    <scope>NUCLEOTIDE SEQUENCE [LARGE SCALE GENOMIC DNA]</scope>
    <source>
        <strain evidence="5">MT/VB/25A 57/8</strain>
    </source>
</reference>
<dbReference type="Gene3D" id="3.40.50.10140">
    <property type="entry name" value="Toll/interleukin-1 receptor homology (TIR) domain"/>
    <property type="match status" value="1"/>
</dbReference>
<dbReference type="InterPro" id="IPR058192">
    <property type="entry name" value="WHD_ROQ1-like"/>
</dbReference>
<dbReference type="InterPro" id="IPR036390">
    <property type="entry name" value="WH_DNA-bd_sf"/>
</dbReference>
<dbReference type="PRINTS" id="PR00364">
    <property type="entry name" value="DISEASERSIST"/>
</dbReference>
<dbReference type="InterPro" id="IPR044974">
    <property type="entry name" value="Disease_R_plants"/>
</dbReference>
<proteinExistence type="predicted"/>
<evidence type="ECO:0000256" key="3">
    <source>
        <dbReference type="ARBA" id="ARBA00022821"/>
    </source>
</evidence>
<sequence>MASTSSLAFSSKTTYDVFLSFRGIDTRHNFASHLHAALCRKNITTFMDDVLERGEGISPALMKAIEESKISVVIFSENYASSRWCLDELVKIIDCKERMGLRVFPIFYHVDPSDVRKQTGKFGEAFGKVKEKFKHNLDVVEKWSIALTEAGNLSGWVPSINRPESQLCDEVADKILKKLYLRSYVESKGLVGIDSLVEKLIEAKDVRIIGIWGMGGIGKTTIAEVLVSRISNQFDSFCFLRNVREKSEKYGLVDLRKSFFSELLGIEIRNLEMLSVVPTFIKDSLNRKKVLAVLDDVNDPEQLEALAVNDDDCFGSESKIILISRDKQVLKQVVSSDKNIHEVKGLDCSDALQLLSMKAFQQKHPPAEYIELSERVQTYCKGVPLALKVLGSYLCKRTPEEWESASTKLKRFPDCKITKVLKISYNALDRTEKSIFLDIACFFKGYYKSWVKDLLDDWAIIRLMDQCLITIVHGKLEMHDLIVEMGQDIARRKGNRLWISTDICQMLATNDNKVSKRINSIKTL</sequence>
<dbReference type="SMART" id="SM00255">
    <property type="entry name" value="TIR"/>
    <property type="match status" value="1"/>
</dbReference>
<dbReference type="Proteomes" id="UP001174677">
    <property type="component" value="Chromosome 12"/>
</dbReference>
<evidence type="ECO:0000313" key="6">
    <source>
        <dbReference type="Proteomes" id="UP001174677"/>
    </source>
</evidence>
<dbReference type="SUPFAM" id="SSF52200">
    <property type="entry name" value="Toll/Interleukin receptor TIR domain"/>
    <property type="match status" value="1"/>
</dbReference>
<organism evidence="5 6">
    <name type="scientific">Hevea brasiliensis</name>
    <name type="common">Para rubber tree</name>
    <name type="synonym">Siphonia brasiliensis</name>
    <dbReference type="NCBI Taxonomy" id="3981"/>
    <lineage>
        <taxon>Eukaryota</taxon>
        <taxon>Viridiplantae</taxon>
        <taxon>Streptophyta</taxon>
        <taxon>Embryophyta</taxon>
        <taxon>Tracheophyta</taxon>
        <taxon>Spermatophyta</taxon>
        <taxon>Magnoliopsida</taxon>
        <taxon>eudicotyledons</taxon>
        <taxon>Gunneridae</taxon>
        <taxon>Pentapetalae</taxon>
        <taxon>rosids</taxon>
        <taxon>fabids</taxon>
        <taxon>Malpighiales</taxon>
        <taxon>Euphorbiaceae</taxon>
        <taxon>Crotonoideae</taxon>
        <taxon>Micrandreae</taxon>
        <taxon>Hevea</taxon>
    </lineage>
</organism>
<evidence type="ECO:0000256" key="2">
    <source>
        <dbReference type="ARBA" id="ARBA00022737"/>
    </source>
</evidence>
<keyword evidence="1" id="KW-0433">Leucine-rich repeat</keyword>
<dbReference type="InterPro" id="IPR000157">
    <property type="entry name" value="TIR_dom"/>
</dbReference>
<dbReference type="Gene3D" id="3.40.50.300">
    <property type="entry name" value="P-loop containing nucleotide triphosphate hydrolases"/>
    <property type="match status" value="1"/>
</dbReference>
<dbReference type="Pfam" id="PF23282">
    <property type="entry name" value="WHD_ROQ1"/>
    <property type="match status" value="1"/>
</dbReference>
<gene>
    <name evidence="5" type="ORF">P3X46_021906</name>
</gene>
<evidence type="ECO:0000313" key="5">
    <source>
        <dbReference type="EMBL" id="KAJ9167241.1"/>
    </source>
</evidence>
<dbReference type="PROSITE" id="PS50104">
    <property type="entry name" value="TIR"/>
    <property type="match status" value="1"/>
</dbReference>
<dbReference type="Pfam" id="PF01582">
    <property type="entry name" value="TIR"/>
    <property type="match status" value="1"/>
</dbReference>
<keyword evidence="6" id="KW-1185">Reference proteome</keyword>
<dbReference type="Gene3D" id="1.10.8.430">
    <property type="entry name" value="Helical domain of apoptotic protease-activating factors"/>
    <property type="match status" value="1"/>
</dbReference>
<dbReference type="PANTHER" id="PTHR11017:SF354">
    <property type="entry name" value="ADP-RIBOSYL CYCLASE_CYCLIC ADP-RIBOSE HYDROLASE"/>
    <property type="match status" value="1"/>
</dbReference>
<feature type="domain" description="TIR" evidence="4">
    <location>
        <begin position="13"/>
        <end position="179"/>
    </location>
</feature>